<dbReference type="Proteomes" id="UP000076794">
    <property type="component" value="Chromosome"/>
</dbReference>
<dbReference type="STRING" id="1300344.I598_3197"/>
<evidence type="ECO:0000313" key="3">
    <source>
        <dbReference type="Proteomes" id="UP000076794"/>
    </source>
</evidence>
<dbReference type="EC" id="2.4.-.-" evidence="2"/>
<dbReference type="EMBL" id="CP014209">
    <property type="protein sequence ID" value="ANC32708.1"/>
    <property type="molecule type" value="Genomic_DNA"/>
</dbReference>
<keyword evidence="2" id="KW-0808">Transferase</keyword>
<organism evidence="2 3">
    <name type="scientific">Isoptericola dokdonensis DS-3</name>
    <dbReference type="NCBI Taxonomy" id="1300344"/>
    <lineage>
        <taxon>Bacteria</taxon>
        <taxon>Bacillati</taxon>
        <taxon>Actinomycetota</taxon>
        <taxon>Actinomycetes</taxon>
        <taxon>Micrococcales</taxon>
        <taxon>Promicromonosporaceae</taxon>
        <taxon>Isoptericola</taxon>
    </lineage>
</organism>
<dbReference type="Gene3D" id="3.40.50.2000">
    <property type="entry name" value="Glycogen Phosphorylase B"/>
    <property type="match status" value="1"/>
</dbReference>
<dbReference type="PATRIC" id="fig|1300344.3.peg.3217"/>
<protein>
    <submittedName>
        <fullName evidence="2">Putative teichuronic acid biosynthesis glycosyltransferase TuaH</fullName>
        <ecNumber evidence="2">2.4.-.-</ecNumber>
    </submittedName>
</protein>
<evidence type="ECO:0000256" key="1">
    <source>
        <dbReference type="SAM" id="MobiDB-lite"/>
    </source>
</evidence>
<feature type="region of interest" description="Disordered" evidence="1">
    <location>
        <begin position="51"/>
        <end position="70"/>
    </location>
</feature>
<gene>
    <name evidence="2" type="primary">tuaH</name>
    <name evidence="2" type="ORF">I598_3197</name>
</gene>
<dbReference type="KEGG" id="ido:I598_3197"/>
<feature type="compositionally biased region" description="Basic residues" evidence="1">
    <location>
        <begin position="52"/>
        <end position="62"/>
    </location>
</feature>
<sequence length="394" mass="42860">MSGTPTDLVVISLEAWDDVWRRNQHLVARLLRDRPGQRVLFVEPPADPLHSLSRRRRPRLGRGLRPGPDLPGVGQDARLWLHEPTKPLPRRVDPRADDRLAASVLRAARRLGMTDPLLWVNDPSGARMLRTTTWPALYDVTDDWAAAHRDAAEADRVRQDEELLLGRCEQVTVCSTGLVRTKGPARRDAGRPDVVLVTNAVDVERYLAPAARPADLPAGPVALYVGTVHPDRFDTDVAVATARRLTGTATLVLVGPVVDLTTARLDALREAGVVMLGPRPFDQVPAYLQHAAVLLVPHVVDPFTDSLDPIKLYEYRVVGRPVVATAVAGFRELATGRSGGAPLVVAAAPDFPAAVADLVASHRATSPDPTVPTWDDQARLMAGTLDLLRPAARR</sequence>
<dbReference type="GO" id="GO:0016757">
    <property type="term" value="F:glycosyltransferase activity"/>
    <property type="evidence" value="ECO:0007669"/>
    <property type="project" value="UniProtKB-KW"/>
</dbReference>
<dbReference type="AlphaFoldDB" id="A0A161I9N5"/>
<dbReference type="SUPFAM" id="SSF53756">
    <property type="entry name" value="UDP-Glycosyltransferase/glycogen phosphorylase"/>
    <property type="match status" value="1"/>
</dbReference>
<keyword evidence="3" id="KW-1185">Reference proteome</keyword>
<evidence type="ECO:0000313" key="2">
    <source>
        <dbReference type="EMBL" id="ANC32708.1"/>
    </source>
</evidence>
<dbReference type="RefSeq" id="WP_068204053.1">
    <property type="nucleotide sequence ID" value="NZ_CP014209.1"/>
</dbReference>
<proteinExistence type="predicted"/>
<reference evidence="2 3" key="1">
    <citation type="submission" date="2016-01" db="EMBL/GenBank/DDBJ databases">
        <title>Complete genome sequence of a soil Actinobacterium, Isoptericola dokdonensis DS-3.</title>
        <authorList>
            <person name="Kwon S.-K."/>
            <person name="Kim J.F."/>
        </authorList>
    </citation>
    <scope>NUCLEOTIDE SEQUENCE [LARGE SCALE GENOMIC DNA]</scope>
    <source>
        <strain evidence="2 3">DS-3</strain>
    </source>
</reference>
<dbReference type="Pfam" id="PF13692">
    <property type="entry name" value="Glyco_trans_1_4"/>
    <property type="match status" value="1"/>
</dbReference>
<keyword evidence="2" id="KW-0328">Glycosyltransferase</keyword>
<accession>A0A161I9N5</accession>
<dbReference type="OrthoDB" id="9771846at2"/>
<name>A0A161I9N5_9MICO</name>